<dbReference type="EMBL" id="JBHUPE010000007">
    <property type="protein sequence ID" value="MFD2905777.1"/>
    <property type="molecule type" value="Genomic_DNA"/>
</dbReference>
<dbReference type="RefSeq" id="WP_380922598.1">
    <property type="nucleotide sequence ID" value="NZ_JBHUPE010000007.1"/>
</dbReference>
<comment type="subcellular location">
    <subcellularLocation>
        <location evidence="3">Cytoplasm</location>
    </subcellularLocation>
</comment>
<dbReference type="Proteomes" id="UP001597509">
    <property type="component" value="Unassembled WGS sequence"/>
</dbReference>
<dbReference type="Pfam" id="PF01774">
    <property type="entry name" value="UreD"/>
    <property type="match status" value="1"/>
</dbReference>
<evidence type="ECO:0000256" key="2">
    <source>
        <dbReference type="ARBA" id="ARBA00023186"/>
    </source>
</evidence>
<proteinExistence type="inferred from homology"/>
<evidence type="ECO:0000256" key="3">
    <source>
        <dbReference type="HAMAP-Rule" id="MF_01384"/>
    </source>
</evidence>
<keyword evidence="3" id="KW-0996">Nickel insertion</keyword>
<comment type="subunit">
    <text evidence="3">UreD, UreF and UreG form a complex that acts as a GTP-hydrolysis-dependent molecular chaperone, activating the urease apoprotein by helping to assemble the nickel containing metallocenter of UreC. The UreE protein probably delivers the nickel.</text>
</comment>
<keyword evidence="2 3" id="KW-0143">Chaperone</keyword>
<dbReference type="PANTHER" id="PTHR33643:SF1">
    <property type="entry name" value="UREASE ACCESSORY PROTEIN D"/>
    <property type="match status" value="1"/>
</dbReference>
<organism evidence="4 5">
    <name type="scientific">Sphingobacterium anhuiense</name>
    <dbReference type="NCBI Taxonomy" id="493780"/>
    <lineage>
        <taxon>Bacteria</taxon>
        <taxon>Pseudomonadati</taxon>
        <taxon>Bacteroidota</taxon>
        <taxon>Sphingobacteriia</taxon>
        <taxon>Sphingobacteriales</taxon>
        <taxon>Sphingobacteriaceae</taxon>
        <taxon>Sphingobacterium</taxon>
    </lineage>
</organism>
<protein>
    <recommendedName>
        <fullName evidence="3">Urease accessory protein UreD</fullName>
    </recommendedName>
</protein>
<sequence>MESVIQLNVAKEGTYSVLKESCHNAPYKLTHYGAPKLQEHLEMIIMSASPGIMDDDTLDIEINMKADTQLKLFTQSFNKLHPMKRGARQTTVARIAQDAVFHYIPHPVTPFKDSIFKSENSVYLEGNAVLIWADVIGAGRIHMNEAFLFNSLHSTTKIYRNNKLILMDNQFLSPAKQPITGLLFFEGYTHQATFIFSALFAKELKEELDEIMTLDYSDITYGFTKAADDIVMLRALGNDGELLYDFMGMLGQLCWDFTQHIKEESRPAGIAEDQLEESTREVAPVPVVKEVKKRPALKKTNAVKARPKTKKKEVVNA</sequence>
<dbReference type="InterPro" id="IPR002669">
    <property type="entry name" value="UreD"/>
</dbReference>
<reference evidence="5" key="1">
    <citation type="journal article" date="2019" name="Int. J. Syst. Evol. Microbiol.">
        <title>The Global Catalogue of Microorganisms (GCM) 10K type strain sequencing project: providing services to taxonomists for standard genome sequencing and annotation.</title>
        <authorList>
            <consortium name="The Broad Institute Genomics Platform"/>
            <consortium name="The Broad Institute Genome Sequencing Center for Infectious Disease"/>
            <person name="Wu L."/>
            <person name="Ma J."/>
        </authorList>
    </citation>
    <scope>NUCLEOTIDE SEQUENCE [LARGE SCALE GENOMIC DNA]</scope>
    <source>
        <strain evidence="5">KCTC 22209</strain>
    </source>
</reference>
<comment type="function">
    <text evidence="3">Required for maturation of urease via the functional incorporation of the urease nickel metallocenter.</text>
</comment>
<keyword evidence="5" id="KW-1185">Reference proteome</keyword>
<accession>A0ABW5Z1M3</accession>
<comment type="similarity">
    <text evidence="1 3">Belongs to the UreD family.</text>
</comment>
<name>A0ABW5Z1M3_9SPHI</name>
<keyword evidence="3" id="KW-0963">Cytoplasm</keyword>
<dbReference type="HAMAP" id="MF_01384">
    <property type="entry name" value="UreD"/>
    <property type="match status" value="1"/>
</dbReference>
<comment type="caution">
    <text evidence="4">The sequence shown here is derived from an EMBL/GenBank/DDBJ whole genome shotgun (WGS) entry which is preliminary data.</text>
</comment>
<evidence type="ECO:0000313" key="5">
    <source>
        <dbReference type="Proteomes" id="UP001597509"/>
    </source>
</evidence>
<dbReference type="PANTHER" id="PTHR33643">
    <property type="entry name" value="UREASE ACCESSORY PROTEIN D"/>
    <property type="match status" value="1"/>
</dbReference>
<evidence type="ECO:0000256" key="1">
    <source>
        <dbReference type="ARBA" id="ARBA00007177"/>
    </source>
</evidence>
<gene>
    <name evidence="3" type="primary">ureD</name>
    <name evidence="4" type="ORF">ACFS6I_17745</name>
</gene>
<evidence type="ECO:0000313" key="4">
    <source>
        <dbReference type="EMBL" id="MFD2905777.1"/>
    </source>
</evidence>